<keyword evidence="2" id="KW-0808">Transferase</keyword>
<organism evidence="2 3">
    <name type="scientific">Salmonirosea aquatica</name>
    <dbReference type="NCBI Taxonomy" id="2654236"/>
    <lineage>
        <taxon>Bacteria</taxon>
        <taxon>Pseudomonadati</taxon>
        <taxon>Bacteroidota</taxon>
        <taxon>Cytophagia</taxon>
        <taxon>Cytophagales</taxon>
        <taxon>Spirosomataceae</taxon>
        <taxon>Salmonirosea</taxon>
    </lineage>
</organism>
<dbReference type="Pfam" id="PF00535">
    <property type="entry name" value="Glycos_transf_2"/>
    <property type="match status" value="1"/>
</dbReference>
<accession>A0A7C9F243</accession>
<evidence type="ECO:0000313" key="3">
    <source>
        <dbReference type="Proteomes" id="UP000479293"/>
    </source>
</evidence>
<gene>
    <name evidence="2" type="ORF">GBK04_01775</name>
</gene>
<dbReference type="AlphaFoldDB" id="A0A7C9F243"/>
<comment type="caution">
    <text evidence="2">The sequence shown here is derived from an EMBL/GenBank/DDBJ whole genome shotgun (WGS) entry which is preliminary data.</text>
</comment>
<keyword evidence="3" id="KW-1185">Reference proteome</keyword>
<reference evidence="2 3" key="1">
    <citation type="submission" date="2019-10" db="EMBL/GenBank/DDBJ databases">
        <title>Draft Genome Sequence of Cytophagaceae sp. SJW1-29.</title>
        <authorList>
            <person name="Choi A."/>
        </authorList>
    </citation>
    <scope>NUCLEOTIDE SEQUENCE [LARGE SCALE GENOMIC DNA]</scope>
    <source>
        <strain evidence="2 3">SJW1-29</strain>
    </source>
</reference>
<dbReference type="Gene3D" id="3.90.550.10">
    <property type="entry name" value="Spore Coat Polysaccharide Biosynthesis Protein SpsA, Chain A"/>
    <property type="match status" value="1"/>
</dbReference>
<dbReference type="InterPro" id="IPR029044">
    <property type="entry name" value="Nucleotide-diphossugar_trans"/>
</dbReference>
<evidence type="ECO:0000259" key="1">
    <source>
        <dbReference type="Pfam" id="PF00535"/>
    </source>
</evidence>
<dbReference type="CDD" id="cd00761">
    <property type="entry name" value="Glyco_tranf_GTA_type"/>
    <property type="match status" value="1"/>
</dbReference>
<dbReference type="EMBL" id="WHLY01000002">
    <property type="protein sequence ID" value="MPR32105.1"/>
    <property type="molecule type" value="Genomic_DNA"/>
</dbReference>
<sequence>MTNKSFYFPETTLLITHFNRSYSLERLLNSFRELNCTFHRIVVSDDGSVGKHRERLPALQAEYQFELLLAAVNSGLGHNINKGQDAVQTEYTLYVQEDFEPTPLFPVKLGEALAFMRADPTLDMVRFYAFLDYPIKVPFGQGFSELKFNWRHPSHIKFYAYSDHPHLRRSDFLTKFGRYLEGESGDRTEFDTALRFLRGGGRALFYNEYSSLFYHRNSPHEPSTMGRSSWKESNHWAVELSRALYLRYRWLKNSLQLLLLRSEN</sequence>
<dbReference type="SUPFAM" id="SSF53448">
    <property type="entry name" value="Nucleotide-diphospho-sugar transferases"/>
    <property type="match status" value="1"/>
</dbReference>
<feature type="domain" description="Glycosyltransferase 2-like" evidence="1">
    <location>
        <begin position="13"/>
        <end position="118"/>
    </location>
</feature>
<dbReference type="Proteomes" id="UP000479293">
    <property type="component" value="Unassembled WGS sequence"/>
</dbReference>
<proteinExistence type="predicted"/>
<dbReference type="InterPro" id="IPR001173">
    <property type="entry name" value="Glyco_trans_2-like"/>
</dbReference>
<evidence type="ECO:0000313" key="2">
    <source>
        <dbReference type="EMBL" id="MPR32105.1"/>
    </source>
</evidence>
<name>A0A7C9F243_9BACT</name>
<dbReference type="GO" id="GO:0016740">
    <property type="term" value="F:transferase activity"/>
    <property type="evidence" value="ECO:0007669"/>
    <property type="project" value="UniProtKB-KW"/>
</dbReference>
<protein>
    <submittedName>
        <fullName evidence="2">Glycosyltransferase</fullName>
    </submittedName>
</protein>